<evidence type="ECO:0000256" key="7">
    <source>
        <dbReference type="SAM" id="MobiDB-lite"/>
    </source>
</evidence>
<feature type="DNA-binding region" description="Homeobox" evidence="5">
    <location>
        <begin position="150"/>
        <end position="209"/>
    </location>
</feature>
<name>A0A914DGQ3_9BILA</name>
<keyword evidence="2 5" id="KW-0238">DNA-binding</keyword>
<evidence type="ECO:0000256" key="2">
    <source>
        <dbReference type="ARBA" id="ARBA00023125"/>
    </source>
</evidence>
<evidence type="ECO:0000313" key="10">
    <source>
        <dbReference type="WBParaSite" id="ACRNAN_scaffold2680.g6898.t2"/>
    </source>
</evidence>
<dbReference type="Pfam" id="PF00046">
    <property type="entry name" value="Homeodomain"/>
    <property type="match status" value="1"/>
</dbReference>
<evidence type="ECO:0000256" key="6">
    <source>
        <dbReference type="RuleBase" id="RU000682"/>
    </source>
</evidence>
<dbReference type="GO" id="GO:0005634">
    <property type="term" value="C:nucleus"/>
    <property type="evidence" value="ECO:0007669"/>
    <property type="project" value="UniProtKB-SubCell"/>
</dbReference>
<evidence type="ECO:0000259" key="8">
    <source>
        <dbReference type="PROSITE" id="PS50071"/>
    </source>
</evidence>
<dbReference type="Proteomes" id="UP000887540">
    <property type="component" value="Unplaced"/>
</dbReference>
<organism evidence="9 10">
    <name type="scientific">Acrobeloides nanus</name>
    <dbReference type="NCBI Taxonomy" id="290746"/>
    <lineage>
        <taxon>Eukaryota</taxon>
        <taxon>Metazoa</taxon>
        <taxon>Ecdysozoa</taxon>
        <taxon>Nematoda</taxon>
        <taxon>Chromadorea</taxon>
        <taxon>Rhabditida</taxon>
        <taxon>Tylenchina</taxon>
        <taxon>Cephalobomorpha</taxon>
        <taxon>Cephaloboidea</taxon>
        <taxon>Cephalobidae</taxon>
        <taxon>Acrobeloides</taxon>
    </lineage>
</organism>
<dbReference type="CDD" id="cd00086">
    <property type="entry name" value="homeodomain"/>
    <property type="match status" value="1"/>
</dbReference>
<dbReference type="Gene3D" id="1.10.10.60">
    <property type="entry name" value="Homeodomain-like"/>
    <property type="match status" value="1"/>
</dbReference>
<dbReference type="PROSITE" id="PS00027">
    <property type="entry name" value="HOMEOBOX_1"/>
    <property type="match status" value="1"/>
</dbReference>
<feature type="domain" description="Homeobox" evidence="8">
    <location>
        <begin position="148"/>
        <end position="208"/>
    </location>
</feature>
<evidence type="ECO:0000256" key="1">
    <source>
        <dbReference type="ARBA" id="ARBA00004123"/>
    </source>
</evidence>
<accession>A0A914DGQ3</accession>
<evidence type="ECO:0000313" key="9">
    <source>
        <dbReference type="Proteomes" id="UP000887540"/>
    </source>
</evidence>
<dbReference type="SUPFAM" id="SSF46689">
    <property type="entry name" value="Homeodomain-like"/>
    <property type="match status" value="1"/>
</dbReference>
<dbReference type="WBParaSite" id="ACRNAN_scaffold2680.g6898.t2">
    <property type="protein sequence ID" value="ACRNAN_scaffold2680.g6898.t2"/>
    <property type="gene ID" value="ACRNAN_scaffold2680.g6898"/>
</dbReference>
<dbReference type="AlphaFoldDB" id="A0A914DGQ3"/>
<keyword evidence="4 5" id="KW-0539">Nucleus</keyword>
<feature type="compositionally biased region" description="Polar residues" evidence="7">
    <location>
        <begin position="236"/>
        <end position="247"/>
    </location>
</feature>
<evidence type="ECO:0000256" key="5">
    <source>
        <dbReference type="PROSITE-ProRule" id="PRU00108"/>
    </source>
</evidence>
<keyword evidence="3 5" id="KW-0371">Homeobox</keyword>
<keyword evidence="9" id="KW-1185">Reference proteome</keyword>
<dbReference type="GO" id="GO:0000977">
    <property type="term" value="F:RNA polymerase II transcription regulatory region sequence-specific DNA binding"/>
    <property type="evidence" value="ECO:0007669"/>
    <property type="project" value="TreeGrafter"/>
</dbReference>
<dbReference type="PANTHER" id="PTHR24329:SF543">
    <property type="entry name" value="FI01017P-RELATED"/>
    <property type="match status" value="1"/>
</dbReference>
<dbReference type="PANTHER" id="PTHR24329">
    <property type="entry name" value="HOMEOBOX PROTEIN ARISTALESS"/>
    <property type="match status" value="1"/>
</dbReference>
<reference evidence="10" key="1">
    <citation type="submission" date="2022-11" db="UniProtKB">
        <authorList>
            <consortium name="WormBaseParasite"/>
        </authorList>
    </citation>
    <scope>IDENTIFICATION</scope>
</reference>
<feature type="compositionally biased region" description="Basic and acidic residues" evidence="7">
    <location>
        <begin position="214"/>
        <end position="234"/>
    </location>
</feature>
<sequence length="253" mass="27956">MDYSGFAPSSESTGTMPNPFTLQAANLTFASASIASSGGGSNSSCGYSNNSSGHGGISHNGLYGQYGNPYGQLAVGNAKATPESLHAFFTAGIPYKIYPNSTPFLPNHCDTVRNAHSNSNTTALMAGLPTSSIMGALCGTSCNPTERRKQRRIRTTFTSMQLKELERAFMESHYPDIYTREDLAMRIDLTEARVQVWFQNRRAKYRKHEKLRKMKENEENRVETTSPHNEDVKSSDFLNDSHMTNTIDTKEAM</sequence>
<dbReference type="InterPro" id="IPR009057">
    <property type="entry name" value="Homeodomain-like_sf"/>
</dbReference>
<dbReference type="InterPro" id="IPR017970">
    <property type="entry name" value="Homeobox_CS"/>
</dbReference>
<dbReference type="GO" id="GO:0030182">
    <property type="term" value="P:neuron differentiation"/>
    <property type="evidence" value="ECO:0007669"/>
    <property type="project" value="UniProtKB-ARBA"/>
</dbReference>
<evidence type="ECO:0000256" key="3">
    <source>
        <dbReference type="ARBA" id="ARBA00023155"/>
    </source>
</evidence>
<dbReference type="FunFam" id="1.10.10.60:FF:000679">
    <property type="entry name" value="Homeobox protein aristaless"/>
    <property type="match status" value="1"/>
</dbReference>
<evidence type="ECO:0000256" key="4">
    <source>
        <dbReference type="ARBA" id="ARBA00023242"/>
    </source>
</evidence>
<comment type="subcellular location">
    <subcellularLocation>
        <location evidence="1 5 6">Nucleus</location>
    </subcellularLocation>
</comment>
<dbReference type="InterPro" id="IPR050649">
    <property type="entry name" value="Paired_Homeobox_TFs"/>
</dbReference>
<dbReference type="GO" id="GO:0000981">
    <property type="term" value="F:DNA-binding transcription factor activity, RNA polymerase II-specific"/>
    <property type="evidence" value="ECO:0007669"/>
    <property type="project" value="InterPro"/>
</dbReference>
<proteinExistence type="predicted"/>
<protein>
    <submittedName>
        <fullName evidence="10">Homeobox domain-containing protein</fullName>
    </submittedName>
</protein>
<dbReference type="InterPro" id="IPR001356">
    <property type="entry name" value="HD"/>
</dbReference>
<dbReference type="SMART" id="SM00389">
    <property type="entry name" value="HOX"/>
    <property type="match status" value="1"/>
</dbReference>
<dbReference type="PROSITE" id="PS50071">
    <property type="entry name" value="HOMEOBOX_2"/>
    <property type="match status" value="1"/>
</dbReference>
<feature type="region of interest" description="Disordered" evidence="7">
    <location>
        <begin position="211"/>
        <end position="253"/>
    </location>
</feature>